<proteinExistence type="predicted"/>
<feature type="compositionally biased region" description="Polar residues" evidence="2">
    <location>
        <begin position="403"/>
        <end position="415"/>
    </location>
</feature>
<feature type="region of interest" description="Disordered" evidence="2">
    <location>
        <begin position="287"/>
        <end position="314"/>
    </location>
</feature>
<keyword evidence="4" id="KW-1185">Reference proteome</keyword>
<organism evidence="3 4">
    <name type="scientific">Crucibulum laeve</name>
    <dbReference type="NCBI Taxonomy" id="68775"/>
    <lineage>
        <taxon>Eukaryota</taxon>
        <taxon>Fungi</taxon>
        <taxon>Dikarya</taxon>
        <taxon>Basidiomycota</taxon>
        <taxon>Agaricomycotina</taxon>
        <taxon>Agaricomycetes</taxon>
        <taxon>Agaricomycetidae</taxon>
        <taxon>Agaricales</taxon>
        <taxon>Agaricineae</taxon>
        <taxon>Nidulariaceae</taxon>
        <taxon>Crucibulum</taxon>
    </lineage>
</organism>
<feature type="region of interest" description="Disordered" evidence="2">
    <location>
        <begin position="332"/>
        <end position="416"/>
    </location>
</feature>
<sequence length="577" mass="63245">MPRKLKELEDRNAQLQRENVKLFEDNRNLASALQSQNDRLNLVSQPDLARINQITELQEQFRVLKKENELLQCTAGMSKTPGYLNYDQLLAEYQRVLQAYNAAVNECNRMQIFVETLLSQRQTQALTGLQVPPPRPSSTHKQHPKSVLAVPSQHPTVAYHTQRPPFPTSVPTSAPKQPRPELGLIQTQQAYVMQMQRHASGRAIPPSSPQVATPQIATRSMLAPSTVQTHSRSGGTSLPNVAQHIQSNGATPMPRNVQQATIRPLGWPGHVPSQDQVSISHMSPFVRRVSQPSPSVSTTPVTTPGHSPRQRLPLTPIGAVSGIAENSVFANQQSSPRAGAPSKESPARFLPTPPMSSLPISRSLRNFSHSQSPPSQPQPLQAPSNPLIPPSSSGDIQMPDMISSPSASRKSNSLSMEVATPADECVPSAIVVETSPVIGTESVKRSSTEMLDGSSMDECRKRARLSDVVEQNDEAAAGTENGAVDEEDEEDEEEIVLGPDGLRLVNDCLELLFEEDAENEEIKTCQLCQARYVQKVLLDPPKPYVSASEDELVQHCLEEHEEVWNSLRKNEPIGGSD</sequence>
<keyword evidence="1" id="KW-0175">Coiled coil</keyword>
<feature type="compositionally biased region" description="Low complexity" evidence="2">
    <location>
        <begin position="370"/>
        <end position="385"/>
    </location>
</feature>
<dbReference type="STRING" id="68775.A0A5C3MFG9"/>
<protein>
    <submittedName>
        <fullName evidence="3">Uncharacterized protein</fullName>
    </submittedName>
</protein>
<reference evidence="3 4" key="1">
    <citation type="journal article" date="2019" name="Nat. Ecol. Evol.">
        <title>Megaphylogeny resolves global patterns of mushroom evolution.</title>
        <authorList>
            <person name="Varga T."/>
            <person name="Krizsan K."/>
            <person name="Foldi C."/>
            <person name="Dima B."/>
            <person name="Sanchez-Garcia M."/>
            <person name="Sanchez-Ramirez S."/>
            <person name="Szollosi G.J."/>
            <person name="Szarkandi J.G."/>
            <person name="Papp V."/>
            <person name="Albert L."/>
            <person name="Andreopoulos W."/>
            <person name="Angelini C."/>
            <person name="Antonin V."/>
            <person name="Barry K.W."/>
            <person name="Bougher N.L."/>
            <person name="Buchanan P."/>
            <person name="Buyck B."/>
            <person name="Bense V."/>
            <person name="Catcheside P."/>
            <person name="Chovatia M."/>
            <person name="Cooper J."/>
            <person name="Damon W."/>
            <person name="Desjardin D."/>
            <person name="Finy P."/>
            <person name="Geml J."/>
            <person name="Haridas S."/>
            <person name="Hughes K."/>
            <person name="Justo A."/>
            <person name="Karasinski D."/>
            <person name="Kautmanova I."/>
            <person name="Kiss B."/>
            <person name="Kocsube S."/>
            <person name="Kotiranta H."/>
            <person name="LaButti K.M."/>
            <person name="Lechner B.E."/>
            <person name="Liimatainen K."/>
            <person name="Lipzen A."/>
            <person name="Lukacs Z."/>
            <person name="Mihaltcheva S."/>
            <person name="Morgado L.N."/>
            <person name="Niskanen T."/>
            <person name="Noordeloos M.E."/>
            <person name="Ohm R.A."/>
            <person name="Ortiz-Santana B."/>
            <person name="Ovrebo C."/>
            <person name="Racz N."/>
            <person name="Riley R."/>
            <person name="Savchenko A."/>
            <person name="Shiryaev A."/>
            <person name="Soop K."/>
            <person name="Spirin V."/>
            <person name="Szebenyi C."/>
            <person name="Tomsovsky M."/>
            <person name="Tulloss R.E."/>
            <person name="Uehling J."/>
            <person name="Grigoriev I.V."/>
            <person name="Vagvolgyi C."/>
            <person name="Papp T."/>
            <person name="Martin F.M."/>
            <person name="Miettinen O."/>
            <person name="Hibbett D.S."/>
            <person name="Nagy L.G."/>
        </authorList>
    </citation>
    <scope>NUCLEOTIDE SEQUENCE [LARGE SCALE GENOMIC DNA]</scope>
    <source>
        <strain evidence="3 4">CBS 166.37</strain>
    </source>
</reference>
<gene>
    <name evidence="3" type="ORF">BDQ12DRAFT_190495</name>
</gene>
<dbReference type="EMBL" id="ML213591">
    <property type="protein sequence ID" value="TFK43667.1"/>
    <property type="molecule type" value="Genomic_DNA"/>
</dbReference>
<name>A0A5C3MFG9_9AGAR</name>
<feature type="compositionally biased region" description="Acidic residues" evidence="2">
    <location>
        <begin position="483"/>
        <end position="494"/>
    </location>
</feature>
<feature type="coiled-coil region" evidence="1">
    <location>
        <begin position="5"/>
        <end position="110"/>
    </location>
</feature>
<evidence type="ECO:0000313" key="4">
    <source>
        <dbReference type="Proteomes" id="UP000308652"/>
    </source>
</evidence>
<evidence type="ECO:0000256" key="1">
    <source>
        <dbReference type="SAM" id="Coils"/>
    </source>
</evidence>
<accession>A0A5C3MFG9</accession>
<feature type="region of interest" description="Disordered" evidence="2">
    <location>
        <begin position="465"/>
        <end position="494"/>
    </location>
</feature>
<evidence type="ECO:0000313" key="3">
    <source>
        <dbReference type="EMBL" id="TFK43667.1"/>
    </source>
</evidence>
<dbReference type="OrthoDB" id="3263403at2759"/>
<evidence type="ECO:0000256" key="2">
    <source>
        <dbReference type="SAM" id="MobiDB-lite"/>
    </source>
</evidence>
<feature type="compositionally biased region" description="Low complexity" evidence="2">
    <location>
        <begin position="287"/>
        <end position="304"/>
    </location>
</feature>
<feature type="compositionally biased region" description="Polar residues" evidence="2">
    <location>
        <begin position="358"/>
        <end position="369"/>
    </location>
</feature>
<dbReference type="AlphaFoldDB" id="A0A5C3MFG9"/>
<dbReference type="Proteomes" id="UP000308652">
    <property type="component" value="Unassembled WGS sequence"/>
</dbReference>